<evidence type="ECO:0000256" key="3">
    <source>
        <dbReference type="ARBA" id="ARBA00005467"/>
    </source>
</evidence>
<evidence type="ECO:0000256" key="5">
    <source>
        <dbReference type="ARBA" id="ARBA00022692"/>
    </source>
</evidence>
<feature type="transmembrane region" description="Helical" evidence="8">
    <location>
        <begin position="63"/>
        <end position="89"/>
    </location>
</feature>
<dbReference type="GO" id="GO:0009306">
    <property type="term" value="P:protein secretion"/>
    <property type="evidence" value="ECO:0007669"/>
    <property type="project" value="TreeGrafter"/>
</dbReference>
<protein>
    <recommendedName>
        <fullName evidence="4 8">Golgi apparatus membrane protein TVP23</fullName>
    </recommendedName>
</protein>
<dbReference type="GO" id="GO:0016192">
    <property type="term" value="P:vesicle-mediated transport"/>
    <property type="evidence" value="ECO:0007669"/>
    <property type="project" value="TreeGrafter"/>
</dbReference>
<dbReference type="Pfam" id="PF05832">
    <property type="entry name" value="DUF846"/>
    <property type="match status" value="1"/>
</dbReference>
<evidence type="ECO:0000256" key="2">
    <source>
        <dbReference type="ARBA" id="ARBA00004653"/>
    </source>
</evidence>
<accession>A0A1L0D1A5</accession>
<dbReference type="EMBL" id="LT635764">
    <property type="protein sequence ID" value="SGZ49752.1"/>
    <property type="molecule type" value="Genomic_DNA"/>
</dbReference>
<evidence type="ECO:0000313" key="9">
    <source>
        <dbReference type="EMBL" id="SGZ49752.1"/>
    </source>
</evidence>
<feature type="transmembrane region" description="Helical" evidence="8">
    <location>
        <begin position="95"/>
        <end position="113"/>
    </location>
</feature>
<dbReference type="InterPro" id="IPR008564">
    <property type="entry name" value="TVP23-like"/>
</dbReference>
<dbReference type="AlphaFoldDB" id="A0A1L0D1A5"/>
<feature type="transmembrane region" description="Helical" evidence="8">
    <location>
        <begin position="161"/>
        <end position="180"/>
    </location>
</feature>
<keyword evidence="8" id="KW-0333">Golgi apparatus</keyword>
<evidence type="ECO:0000256" key="6">
    <source>
        <dbReference type="ARBA" id="ARBA00022989"/>
    </source>
</evidence>
<proteinExistence type="inferred from homology"/>
<dbReference type="PANTHER" id="PTHR13019">
    <property type="entry name" value="GOLGI APPARATUS MEMBRANE PROTEIN TVP23"/>
    <property type="match status" value="1"/>
</dbReference>
<evidence type="ECO:0000313" key="10">
    <source>
        <dbReference type="Proteomes" id="UP000182259"/>
    </source>
</evidence>
<comment type="similarity">
    <text evidence="3 8">Belongs to the TVP23 family.</text>
</comment>
<evidence type="ECO:0000256" key="8">
    <source>
        <dbReference type="RuleBase" id="RU361206"/>
    </source>
</evidence>
<dbReference type="GO" id="GO:0000139">
    <property type="term" value="C:Golgi membrane"/>
    <property type="evidence" value="ECO:0007669"/>
    <property type="project" value="UniProtKB-SubCell"/>
</dbReference>
<reference evidence="9 10" key="1">
    <citation type="submission" date="2016-10" db="EMBL/GenBank/DDBJ databases">
        <authorList>
            <person name="de Groot N.N."/>
        </authorList>
    </citation>
    <scope>NUCLEOTIDE SEQUENCE [LARGE SCALE GENOMIC DNA]</scope>
    <source>
        <strain evidence="9 10">PYCC 4715</strain>
    </source>
</reference>
<keyword evidence="6 8" id="KW-1133">Transmembrane helix</keyword>
<evidence type="ECO:0000256" key="4">
    <source>
        <dbReference type="ARBA" id="ARBA00013603"/>
    </source>
</evidence>
<sequence>MSQYTAIEPDEIIPDVEVAPSKNNTSSNLTSAPVSGMMASATYQPANQERTWSQRLRESSHPIALLCYIFFRLAPIFMYIFGTIILSIFTSKSRFILHFIILILLVSADFWNLKNISGRLLVGLRWWNDTNVKDGSLQFENVWVFESADPNRYINPIDSKVFWTLLYVQPAAWAVLAIMAVLKFELLYLVLVVISISLSLTNAVAFTKCDKFGKANLIANDIFSRATGGLFSRLNPFA</sequence>
<dbReference type="Proteomes" id="UP000182259">
    <property type="component" value="Chromosome I"/>
</dbReference>
<gene>
    <name evidence="9" type="ORF">SAMEA4029009_CIC11G00000001842</name>
</gene>
<comment type="subcellular location">
    <subcellularLocation>
        <location evidence="2 8">Golgi apparatus membrane</location>
        <topology evidence="2 8">Multi-pass membrane protein</topology>
    </subcellularLocation>
</comment>
<organism evidence="9 10">
    <name type="scientific">Sungouiella intermedia</name>
    <dbReference type="NCBI Taxonomy" id="45354"/>
    <lineage>
        <taxon>Eukaryota</taxon>
        <taxon>Fungi</taxon>
        <taxon>Dikarya</taxon>
        <taxon>Ascomycota</taxon>
        <taxon>Saccharomycotina</taxon>
        <taxon>Pichiomycetes</taxon>
        <taxon>Metschnikowiaceae</taxon>
        <taxon>Sungouiella</taxon>
    </lineage>
</organism>
<comment type="function">
    <text evidence="1 8">Golgi membrane protein involved in vesicular trafficking.</text>
</comment>
<dbReference type="PANTHER" id="PTHR13019:SF7">
    <property type="entry name" value="GOLGI APPARATUS MEMBRANE PROTEIN TVP23"/>
    <property type="match status" value="1"/>
</dbReference>
<evidence type="ECO:0000256" key="1">
    <source>
        <dbReference type="ARBA" id="ARBA00003246"/>
    </source>
</evidence>
<keyword evidence="7 8" id="KW-0472">Membrane</keyword>
<keyword evidence="5 8" id="KW-0812">Transmembrane</keyword>
<feature type="transmembrane region" description="Helical" evidence="8">
    <location>
        <begin position="186"/>
        <end position="206"/>
    </location>
</feature>
<evidence type="ECO:0000256" key="7">
    <source>
        <dbReference type="ARBA" id="ARBA00023136"/>
    </source>
</evidence>
<name>A0A1L0D1A5_9ASCO</name>